<sequence length="43" mass="5010">MFILYKTSYSHGYSRIKQLTAAQIYSIIVERSSVVPIVKYNKL</sequence>
<dbReference type="HOGENOM" id="CLU_3231079_0_0_5"/>
<dbReference type="KEGG" id="thal:A1OE_777"/>
<gene>
    <name evidence="1" type="ORF">A1OE_777</name>
</gene>
<evidence type="ECO:0000313" key="1">
    <source>
        <dbReference type="EMBL" id="AFX98962.1"/>
    </source>
</evidence>
<dbReference type="Proteomes" id="UP000010077">
    <property type="component" value="Chromosome"/>
</dbReference>
<keyword evidence="2" id="KW-1185">Reference proteome</keyword>
<name>K7YNA0_9PROT</name>
<reference evidence="1 2" key="1">
    <citation type="journal article" date="2012" name="Proc. Natl. Acad. Sci. U.S.A.">
        <title>Genome streamlining and chemical defense in a coral reef symbiosis.</title>
        <authorList>
            <person name="Kwan J.C."/>
            <person name="Donia M.S."/>
            <person name="Han A.W."/>
            <person name="Hirose E."/>
            <person name="Haygood M.G."/>
            <person name="Schmidt E.W."/>
        </authorList>
    </citation>
    <scope>NUCLEOTIDE SEQUENCE [LARGE SCALE GENOMIC DNA]</scope>
    <source>
        <strain evidence="1 2">L2</strain>
    </source>
</reference>
<dbReference type="AlphaFoldDB" id="K7YNA0"/>
<proteinExistence type="predicted"/>
<dbReference type="EMBL" id="CP003539">
    <property type="protein sequence ID" value="AFX98962.1"/>
    <property type="molecule type" value="Genomic_DNA"/>
</dbReference>
<organism evidence="1 2">
    <name type="scientific">Candidatus Endolissoclinum faulkneri L2</name>
    <dbReference type="NCBI Taxonomy" id="1193729"/>
    <lineage>
        <taxon>Bacteria</taxon>
        <taxon>Pseudomonadati</taxon>
        <taxon>Pseudomonadota</taxon>
        <taxon>Alphaproteobacteria</taxon>
        <taxon>Rhodospirillales</taxon>
        <taxon>Rhodospirillaceae</taxon>
        <taxon>Candidatus Endolissoclinum</taxon>
    </lineage>
</organism>
<accession>K7YNA0</accession>
<evidence type="ECO:0000313" key="2">
    <source>
        <dbReference type="Proteomes" id="UP000010077"/>
    </source>
</evidence>
<protein>
    <submittedName>
        <fullName evidence="1">Uncharacterized protein</fullName>
    </submittedName>
</protein>